<name>A0A0R1T3H3_9LACO</name>
<evidence type="ECO:0000313" key="1">
    <source>
        <dbReference type="EMBL" id="KRL75935.1"/>
    </source>
</evidence>
<dbReference type="OrthoDB" id="2304381at2"/>
<dbReference type="RefSeq" id="WP_056986989.1">
    <property type="nucleotide sequence ID" value="NZ_AZFH01000204.1"/>
</dbReference>
<proteinExistence type="predicted"/>
<dbReference type="AlphaFoldDB" id="A0A0R1T3H3"/>
<gene>
    <name evidence="1" type="ORF">FC36_GL002036</name>
</gene>
<dbReference type="PATRIC" id="fig|1423740.3.peg.2203"/>
<evidence type="ECO:0000313" key="2">
    <source>
        <dbReference type="Proteomes" id="UP000051048"/>
    </source>
</evidence>
<sequence length="152" mass="17611">MLRKIRLNYPSSRVVQVGDLVQKDGKNMVIINILRAFPLLVTTPENQRVIYECLAQVYGTPDYSRDYMETTTTLEYNLYDFGRNVLQVGDIVKDDSTGIWVQVNEISEIRRQENKYTVTYRFTPVSEWSQADMVACLAQSAGSYMQVYKKED</sequence>
<organism evidence="1 2">
    <name type="scientific">Ligilactobacillus equi DSM 15833 = JCM 10991</name>
    <dbReference type="NCBI Taxonomy" id="1423740"/>
    <lineage>
        <taxon>Bacteria</taxon>
        <taxon>Bacillati</taxon>
        <taxon>Bacillota</taxon>
        <taxon>Bacilli</taxon>
        <taxon>Lactobacillales</taxon>
        <taxon>Lactobacillaceae</taxon>
        <taxon>Ligilactobacillus</taxon>
    </lineage>
</organism>
<dbReference type="Proteomes" id="UP000051048">
    <property type="component" value="Unassembled WGS sequence"/>
</dbReference>
<dbReference type="STRING" id="1423740.FC36_GL002036"/>
<accession>A0A0R1T3H3</accession>
<comment type="caution">
    <text evidence="1">The sequence shown here is derived from an EMBL/GenBank/DDBJ whole genome shotgun (WGS) entry which is preliminary data.</text>
</comment>
<dbReference type="EMBL" id="AZFH01000204">
    <property type="protein sequence ID" value="KRL75935.1"/>
    <property type="molecule type" value="Genomic_DNA"/>
</dbReference>
<protein>
    <submittedName>
        <fullName evidence="1">Uncharacterized protein</fullName>
    </submittedName>
</protein>
<reference evidence="1 2" key="1">
    <citation type="journal article" date="2015" name="Genome Announc.">
        <title>Expanding the biotechnology potential of lactobacilli through comparative genomics of 213 strains and associated genera.</title>
        <authorList>
            <person name="Sun Z."/>
            <person name="Harris H.M."/>
            <person name="McCann A."/>
            <person name="Guo C."/>
            <person name="Argimon S."/>
            <person name="Zhang W."/>
            <person name="Yang X."/>
            <person name="Jeffery I.B."/>
            <person name="Cooney J.C."/>
            <person name="Kagawa T.F."/>
            <person name="Liu W."/>
            <person name="Song Y."/>
            <person name="Salvetti E."/>
            <person name="Wrobel A."/>
            <person name="Rasinkangas P."/>
            <person name="Parkhill J."/>
            <person name="Rea M.C."/>
            <person name="O'Sullivan O."/>
            <person name="Ritari J."/>
            <person name="Douillard F.P."/>
            <person name="Paul Ross R."/>
            <person name="Yang R."/>
            <person name="Briner A.E."/>
            <person name="Felis G.E."/>
            <person name="de Vos W.M."/>
            <person name="Barrangou R."/>
            <person name="Klaenhammer T.R."/>
            <person name="Caufield P.W."/>
            <person name="Cui Y."/>
            <person name="Zhang H."/>
            <person name="O'Toole P.W."/>
        </authorList>
    </citation>
    <scope>NUCLEOTIDE SEQUENCE [LARGE SCALE GENOMIC DNA]</scope>
    <source>
        <strain evidence="1 2">DSM 15833</strain>
    </source>
</reference>